<feature type="domain" description="N-acetyltransferase" evidence="4">
    <location>
        <begin position="45"/>
        <end position="191"/>
    </location>
</feature>
<dbReference type="Pfam" id="PF00583">
    <property type="entry name" value="Acetyltransf_1"/>
    <property type="match status" value="1"/>
</dbReference>
<dbReference type="GO" id="GO:0016747">
    <property type="term" value="F:acyltransferase activity, transferring groups other than amino-acyl groups"/>
    <property type="evidence" value="ECO:0007669"/>
    <property type="project" value="InterPro"/>
</dbReference>
<dbReference type="SUPFAM" id="SSF55729">
    <property type="entry name" value="Acyl-CoA N-acyltransferases (Nat)"/>
    <property type="match status" value="1"/>
</dbReference>
<organism evidence="5 6">
    <name type="scientific">Methanoculleus submarinus</name>
    <dbReference type="NCBI Taxonomy" id="204050"/>
    <lineage>
        <taxon>Archaea</taxon>
        <taxon>Methanobacteriati</taxon>
        <taxon>Methanobacteriota</taxon>
        <taxon>Stenosarchaea group</taxon>
        <taxon>Methanomicrobia</taxon>
        <taxon>Methanomicrobiales</taxon>
        <taxon>Methanomicrobiaceae</taxon>
        <taxon>Methanoculleus</taxon>
    </lineage>
</organism>
<keyword evidence="6" id="KW-1185">Reference proteome</keyword>
<reference evidence="5" key="1">
    <citation type="submission" date="2022-10" db="EMBL/GenBank/DDBJ databases">
        <title>Complete genome of Methanoculleus submarinus DSM 15122.</title>
        <authorList>
            <person name="Chen S.-C."/>
            <person name="Lai S.-J."/>
            <person name="You Y.-T."/>
        </authorList>
    </citation>
    <scope>NUCLEOTIDE SEQUENCE</scope>
    <source>
        <strain evidence="5">DSM 15122</strain>
    </source>
</reference>
<evidence type="ECO:0000313" key="5">
    <source>
        <dbReference type="EMBL" id="UYU19462.1"/>
    </source>
</evidence>
<dbReference type="AlphaFoldDB" id="A0AAX3EBD1"/>
<feature type="compositionally biased region" description="Basic and acidic residues" evidence="3">
    <location>
        <begin position="12"/>
        <end position="22"/>
    </location>
</feature>
<name>A0AAX3EBD1_9EURY</name>
<evidence type="ECO:0000313" key="6">
    <source>
        <dbReference type="Proteomes" id="UP001156196"/>
    </source>
</evidence>
<protein>
    <submittedName>
        <fullName evidence="5">GNAT family N-acetyltransferase</fullName>
    </submittedName>
</protein>
<dbReference type="PANTHER" id="PTHR43877">
    <property type="entry name" value="AMINOALKYLPHOSPHONATE N-ACETYLTRANSFERASE-RELATED-RELATED"/>
    <property type="match status" value="1"/>
</dbReference>
<evidence type="ECO:0000259" key="4">
    <source>
        <dbReference type="PROSITE" id="PS51186"/>
    </source>
</evidence>
<dbReference type="Proteomes" id="UP001156196">
    <property type="component" value="Chromosome"/>
</dbReference>
<keyword evidence="1" id="KW-0808">Transferase</keyword>
<dbReference type="PROSITE" id="PS51186">
    <property type="entry name" value="GNAT"/>
    <property type="match status" value="1"/>
</dbReference>
<evidence type="ECO:0000256" key="3">
    <source>
        <dbReference type="SAM" id="MobiDB-lite"/>
    </source>
</evidence>
<dbReference type="PANTHER" id="PTHR43877:SF2">
    <property type="entry name" value="AMINOALKYLPHOSPHONATE N-ACETYLTRANSFERASE-RELATED"/>
    <property type="match status" value="1"/>
</dbReference>
<dbReference type="CDD" id="cd04301">
    <property type="entry name" value="NAT_SF"/>
    <property type="match status" value="1"/>
</dbReference>
<feature type="region of interest" description="Disordered" evidence="3">
    <location>
        <begin position="1"/>
        <end position="31"/>
    </location>
</feature>
<dbReference type="Gene3D" id="3.40.630.30">
    <property type="match status" value="1"/>
</dbReference>
<evidence type="ECO:0000256" key="2">
    <source>
        <dbReference type="ARBA" id="ARBA00023315"/>
    </source>
</evidence>
<gene>
    <name evidence="5" type="ORF">OH143_05060</name>
</gene>
<evidence type="ECO:0000256" key="1">
    <source>
        <dbReference type="ARBA" id="ARBA00022679"/>
    </source>
</evidence>
<sequence length="191" mass="21731">MAIPPRNPCPGHNRDFSGEGHNKARTKTKANYQRGRSRYMQSDTLLVREAAENDLAAVLSLYTHLHDADEKADGRALERAWREILADPRTRLFLLEYEGVPVSSCVLHILQNLTRGARPYGLIENVVTRREFRNRGFGTALLDHALGHAWRQNCYKVMLLTGRSEQNVFRLYEKAGFVRGAKEGLIAYPPQ</sequence>
<accession>A0AAX3EBD1</accession>
<dbReference type="KEGG" id="msum:OH143_05060"/>
<proteinExistence type="predicted"/>
<dbReference type="InterPro" id="IPR050832">
    <property type="entry name" value="Bact_Acetyltransf"/>
</dbReference>
<dbReference type="InterPro" id="IPR016181">
    <property type="entry name" value="Acyl_CoA_acyltransferase"/>
</dbReference>
<dbReference type="InterPro" id="IPR000182">
    <property type="entry name" value="GNAT_dom"/>
</dbReference>
<dbReference type="EMBL" id="CP109831">
    <property type="protein sequence ID" value="UYU19462.1"/>
    <property type="molecule type" value="Genomic_DNA"/>
</dbReference>
<keyword evidence="2" id="KW-0012">Acyltransferase</keyword>